<keyword evidence="2" id="KW-0690">Ribosome biogenesis</keyword>
<evidence type="ECO:0000256" key="5">
    <source>
        <dbReference type="ARBA" id="ARBA00037300"/>
    </source>
</evidence>
<reference evidence="9 10" key="1">
    <citation type="journal article" date="2011" name="Science">
        <title>The Selaginella genome identifies genetic changes associated with the evolution of vascular plants.</title>
        <authorList>
            <person name="Banks J.A."/>
            <person name="Nishiyama T."/>
            <person name="Hasebe M."/>
            <person name="Bowman J.L."/>
            <person name="Gribskov M."/>
            <person name="dePamphilis C."/>
            <person name="Albert V.A."/>
            <person name="Aono N."/>
            <person name="Aoyama T."/>
            <person name="Ambrose B.A."/>
            <person name="Ashton N.W."/>
            <person name="Axtell M.J."/>
            <person name="Barker E."/>
            <person name="Barker M.S."/>
            <person name="Bennetzen J.L."/>
            <person name="Bonawitz N.D."/>
            <person name="Chapple C."/>
            <person name="Cheng C."/>
            <person name="Correa L.G."/>
            <person name="Dacre M."/>
            <person name="DeBarry J."/>
            <person name="Dreyer I."/>
            <person name="Elias M."/>
            <person name="Engstrom E.M."/>
            <person name="Estelle M."/>
            <person name="Feng L."/>
            <person name="Finet C."/>
            <person name="Floyd S.K."/>
            <person name="Frommer W.B."/>
            <person name="Fujita T."/>
            <person name="Gramzow L."/>
            <person name="Gutensohn M."/>
            <person name="Harholt J."/>
            <person name="Hattori M."/>
            <person name="Heyl A."/>
            <person name="Hirai T."/>
            <person name="Hiwatashi Y."/>
            <person name="Ishikawa M."/>
            <person name="Iwata M."/>
            <person name="Karol K.G."/>
            <person name="Koehler B."/>
            <person name="Kolukisaoglu U."/>
            <person name="Kubo M."/>
            <person name="Kurata T."/>
            <person name="Lalonde S."/>
            <person name="Li K."/>
            <person name="Li Y."/>
            <person name="Litt A."/>
            <person name="Lyons E."/>
            <person name="Manning G."/>
            <person name="Maruyama T."/>
            <person name="Michael T.P."/>
            <person name="Mikami K."/>
            <person name="Miyazaki S."/>
            <person name="Morinaga S."/>
            <person name="Murata T."/>
            <person name="Mueller-Roeber B."/>
            <person name="Nelson D.R."/>
            <person name="Obara M."/>
            <person name="Oguri Y."/>
            <person name="Olmstead R.G."/>
            <person name="Onodera N."/>
            <person name="Petersen B.L."/>
            <person name="Pils B."/>
            <person name="Prigge M."/>
            <person name="Rensing S.A."/>
            <person name="Riano-Pachon D.M."/>
            <person name="Roberts A.W."/>
            <person name="Sato Y."/>
            <person name="Scheller H.V."/>
            <person name="Schulz B."/>
            <person name="Schulz C."/>
            <person name="Shakirov E.V."/>
            <person name="Shibagaki N."/>
            <person name="Shinohara N."/>
            <person name="Shippen D.E."/>
            <person name="Soerensen I."/>
            <person name="Sotooka R."/>
            <person name="Sugimoto N."/>
            <person name="Sugita M."/>
            <person name="Sumikawa N."/>
            <person name="Tanurdzic M."/>
            <person name="Theissen G."/>
            <person name="Ulvskov P."/>
            <person name="Wakazuki S."/>
            <person name="Weng J.K."/>
            <person name="Willats W.W."/>
            <person name="Wipf D."/>
            <person name="Wolf P.G."/>
            <person name="Yang L."/>
            <person name="Zimmer A.D."/>
            <person name="Zhu Q."/>
            <person name="Mitros T."/>
            <person name="Hellsten U."/>
            <person name="Loque D."/>
            <person name="Otillar R."/>
            <person name="Salamov A."/>
            <person name="Schmutz J."/>
            <person name="Shapiro H."/>
            <person name="Lindquist E."/>
            <person name="Lucas S."/>
            <person name="Rokhsar D."/>
            <person name="Grigoriev I.V."/>
        </authorList>
    </citation>
    <scope>NUCLEOTIDE SEQUENCE [LARGE SCALE GENOMIC DNA]</scope>
</reference>
<dbReference type="Gramene" id="EFJ32255">
    <property type="protein sequence ID" value="EFJ32255"/>
    <property type="gene ID" value="SELMODRAFT_85223"/>
</dbReference>
<dbReference type="EMBL" id="GL377572">
    <property type="protein sequence ID" value="EFJ32255.1"/>
    <property type="molecule type" value="Genomic_DNA"/>
</dbReference>
<dbReference type="GO" id="GO:0006364">
    <property type="term" value="P:rRNA processing"/>
    <property type="evidence" value="ECO:0007669"/>
    <property type="project" value="UniProtKB-KW"/>
</dbReference>
<gene>
    <name evidence="9" type="ORF">SELMODRAFT_85223</name>
</gene>
<dbReference type="Proteomes" id="UP000001514">
    <property type="component" value="Unassembled WGS sequence"/>
</dbReference>
<dbReference type="OrthoDB" id="25675at2759"/>
<dbReference type="AlphaFoldDB" id="D8R642"/>
<dbReference type="KEGG" id="smo:SELMODRAFT_85223"/>
<dbReference type="GO" id="GO:0070181">
    <property type="term" value="F:small ribosomal subunit rRNA binding"/>
    <property type="evidence" value="ECO:0000318"/>
    <property type="project" value="GO_Central"/>
</dbReference>
<evidence type="ECO:0000256" key="3">
    <source>
        <dbReference type="ARBA" id="ARBA00022552"/>
    </source>
</evidence>
<dbReference type="GO" id="GO:0005730">
    <property type="term" value="C:nucleolus"/>
    <property type="evidence" value="ECO:0000318"/>
    <property type="project" value="GO_Central"/>
</dbReference>
<evidence type="ECO:0000256" key="6">
    <source>
        <dbReference type="ARBA" id="ARBA00038503"/>
    </source>
</evidence>
<dbReference type="InterPro" id="IPR029060">
    <property type="entry name" value="PIN-like_dom_sf"/>
</dbReference>
<dbReference type="PANTHER" id="PTHR12416">
    <property type="entry name" value="RRNA-PROCESSING PROTEIN UTP23 HOMOLOG"/>
    <property type="match status" value="1"/>
</dbReference>
<evidence type="ECO:0000313" key="10">
    <source>
        <dbReference type="Proteomes" id="UP000001514"/>
    </source>
</evidence>
<name>D8R642_SELML</name>
<evidence type="ECO:0000313" key="9">
    <source>
        <dbReference type="EMBL" id="EFJ32255.1"/>
    </source>
</evidence>
<dbReference type="STRING" id="88036.D8R642"/>
<dbReference type="InterPro" id="IPR057776">
    <property type="entry name" value="UTP23_sensor"/>
</dbReference>
<evidence type="ECO:0000256" key="2">
    <source>
        <dbReference type="ARBA" id="ARBA00022517"/>
    </source>
</evidence>
<dbReference type="Pfam" id="PF24779">
    <property type="entry name" value="UTP23_sensor"/>
    <property type="match status" value="1"/>
</dbReference>
<comment type="subcellular location">
    <subcellularLocation>
        <location evidence="1">Nucleus</location>
        <location evidence="1">Nucleolus</location>
    </subcellularLocation>
</comment>
<dbReference type="Pfam" id="PF04900">
    <property type="entry name" value="Fcf1"/>
    <property type="match status" value="1"/>
</dbReference>
<dbReference type="Gene3D" id="3.40.50.1010">
    <property type="entry name" value="5'-nuclease"/>
    <property type="match status" value="1"/>
</dbReference>
<feature type="domain" description="UTP23 sensor motif region" evidence="8">
    <location>
        <begin position="203"/>
        <end position="220"/>
    </location>
</feature>
<keyword evidence="3" id="KW-0698">rRNA processing</keyword>
<dbReference type="CDD" id="cd08553">
    <property type="entry name" value="PIN_Fcf1-like"/>
    <property type="match status" value="1"/>
</dbReference>
<dbReference type="SUPFAM" id="SSF88723">
    <property type="entry name" value="PIN domain-like"/>
    <property type="match status" value="1"/>
</dbReference>
<dbReference type="FunFam" id="3.40.50.1010:FF:000006">
    <property type="entry name" value="rRNA-processing protein UTP23 homolog"/>
    <property type="match status" value="1"/>
</dbReference>
<dbReference type="FunCoup" id="D8R642">
    <property type="interactions" value="3892"/>
</dbReference>
<comment type="similarity">
    <text evidence="6">Belongs to the UTP23/FCF1 family. UTP23 subfamily.</text>
</comment>
<protein>
    <recommendedName>
        <fullName evidence="8">UTP23 sensor motif region domain-containing protein</fullName>
    </recommendedName>
</protein>
<evidence type="ECO:0000256" key="7">
    <source>
        <dbReference type="SAM" id="MobiDB-lite"/>
    </source>
</evidence>
<keyword evidence="10" id="KW-1185">Reference proteome</keyword>
<evidence type="ECO:0000256" key="4">
    <source>
        <dbReference type="ARBA" id="ARBA00023242"/>
    </source>
</evidence>
<feature type="region of interest" description="Disordered" evidence="7">
    <location>
        <begin position="178"/>
        <end position="232"/>
    </location>
</feature>
<evidence type="ECO:0000256" key="1">
    <source>
        <dbReference type="ARBA" id="ARBA00004604"/>
    </source>
</evidence>
<comment type="function">
    <text evidence="5">Involved in rRNA-processing and ribosome biogenesis.</text>
</comment>
<dbReference type="GO" id="GO:0032040">
    <property type="term" value="C:small-subunit processome"/>
    <property type="evidence" value="ECO:0000318"/>
    <property type="project" value="GO_Central"/>
</dbReference>
<sequence length="232" mass="26501">MRVKRQKRYRKAVRFLKASFGFREPFKVLCDGNFQHSVLHNIRKGSEDFDKLLSQALGGAAKAFTTRCINAELKKLGTSFSDTLNAARKLHLAKCDHEPAKGGSECLESLVESFNPEHFFVATQDGDLRQKLRVMPGCAVVYSKKTSLCVEPPSEFQQQFAKEEESKRESLKCREQRLLSRVSEDEEPPKRSKSLMVRDRPTFKRKRAKGPNPLSCKKKKQVPEVRVLSSLR</sequence>
<accession>D8R642</accession>
<dbReference type="OMA" id="HTSGLQM"/>
<keyword evidence="4" id="KW-0539">Nucleus</keyword>
<organism evidence="10">
    <name type="scientific">Selaginella moellendorffii</name>
    <name type="common">Spikemoss</name>
    <dbReference type="NCBI Taxonomy" id="88036"/>
    <lineage>
        <taxon>Eukaryota</taxon>
        <taxon>Viridiplantae</taxon>
        <taxon>Streptophyta</taxon>
        <taxon>Embryophyta</taxon>
        <taxon>Tracheophyta</taxon>
        <taxon>Lycopodiopsida</taxon>
        <taxon>Selaginellales</taxon>
        <taxon>Selaginellaceae</taxon>
        <taxon>Selaginella</taxon>
    </lineage>
</organism>
<dbReference type="InParanoid" id="D8R642"/>
<dbReference type="HOGENOM" id="CLU_053567_3_1_1"/>
<dbReference type="InterPro" id="IPR006984">
    <property type="entry name" value="Fcf1/UTP23"/>
</dbReference>
<proteinExistence type="inferred from homology"/>
<dbReference type="eggNOG" id="KOG3164">
    <property type="taxonomic scope" value="Eukaryota"/>
</dbReference>
<evidence type="ECO:0000259" key="8">
    <source>
        <dbReference type="Pfam" id="PF24779"/>
    </source>
</evidence>